<evidence type="ECO:0000256" key="13">
    <source>
        <dbReference type="ARBA" id="ARBA00035633"/>
    </source>
</evidence>
<comment type="pathway">
    <text evidence="13">Cofactor biosynthesis; tetrahydrofolate biosynthesis; 4-aminobenzoate from chorismate: step 2/2.</text>
</comment>
<accession>A0A520MS40</accession>
<dbReference type="EMBL" id="SHBL01000016">
    <property type="protein sequence ID" value="RZO24040.1"/>
    <property type="molecule type" value="Genomic_DNA"/>
</dbReference>
<dbReference type="InterPro" id="IPR033939">
    <property type="entry name" value="BCAT_family"/>
</dbReference>
<evidence type="ECO:0000256" key="19">
    <source>
        <dbReference type="RuleBase" id="RU004106"/>
    </source>
</evidence>
<dbReference type="InterPro" id="IPR043131">
    <property type="entry name" value="BCAT-like_N"/>
</dbReference>
<keyword evidence="11" id="KW-0289">Folate biosynthesis</keyword>
<dbReference type="InterPro" id="IPR018300">
    <property type="entry name" value="Aminotrans_IV_CS"/>
</dbReference>
<comment type="function">
    <text evidence="18">Involved in the biosynthesis of p-aminobenzoate (PABA), a precursor of tetrahydrofolate. Converts 4-amino-4-deoxychorismate into 4-aminobenzoate (PABA) and pyruvate.</text>
</comment>
<evidence type="ECO:0000256" key="5">
    <source>
        <dbReference type="ARBA" id="ARBA00005072"/>
    </source>
</evidence>
<comment type="catalytic activity">
    <reaction evidence="17">
        <text>4-amino-4-deoxychorismate = 4-aminobenzoate + pyruvate + H(+)</text>
        <dbReference type="Rhea" id="RHEA:16201"/>
        <dbReference type="ChEBI" id="CHEBI:15361"/>
        <dbReference type="ChEBI" id="CHEBI:15378"/>
        <dbReference type="ChEBI" id="CHEBI:17836"/>
        <dbReference type="ChEBI" id="CHEBI:58406"/>
        <dbReference type="EC" id="4.1.3.38"/>
    </reaction>
</comment>
<dbReference type="GO" id="GO:0005829">
    <property type="term" value="C:cytosol"/>
    <property type="evidence" value="ECO:0007669"/>
    <property type="project" value="TreeGrafter"/>
</dbReference>
<dbReference type="Gene3D" id="3.30.470.10">
    <property type="match status" value="1"/>
</dbReference>
<dbReference type="GO" id="GO:0046656">
    <property type="term" value="P:folic acid biosynthetic process"/>
    <property type="evidence" value="ECO:0007669"/>
    <property type="project" value="UniProtKB-KW"/>
</dbReference>
<dbReference type="GO" id="GO:0009097">
    <property type="term" value="P:isoleucine biosynthetic process"/>
    <property type="evidence" value="ECO:0007669"/>
    <property type="project" value="UniProtKB-UniPathway"/>
</dbReference>
<dbReference type="GO" id="GO:0052654">
    <property type="term" value="F:L-leucine-2-oxoglutarate transaminase activity"/>
    <property type="evidence" value="ECO:0007669"/>
    <property type="project" value="RHEA"/>
</dbReference>
<evidence type="ECO:0000256" key="11">
    <source>
        <dbReference type="ARBA" id="ARBA00022909"/>
    </source>
</evidence>
<dbReference type="PANTHER" id="PTHR42743">
    <property type="entry name" value="AMINO-ACID AMINOTRANSFERASE"/>
    <property type="match status" value="1"/>
</dbReference>
<evidence type="ECO:0000256" key="17">
    <source>
        <dbReference type="ARBA" id="ARBA00049529"/>
    </source>
</evidence>
<evidence type="ECO:0000256" key="16">
    <source>
        <dbReference type="ARBA" id="ARBA00049229"/>
    </source>
</evidence>
<dbReference type="InterPro" id="IPR036038">
    <property type="entry name" value="Aminotransferase-like"/>
</dbReference>
<gene>
    <name evidence="21" type="primary">ilvE</name>
    <name evidence="22" type="ORF">EVA99_02520</name>
</gene>
<dbReference type="NCBIfam" id="TIGR01122">
    <property type="entry name" value="ilvE_I"/>
    <property type="match status" value="1"/>
</dbReference>
<keyword evidence="7 21" id="KW-0032">Aminotransferase</keyword>
<sequence length="303" mass="34196">MSNTYWLNGKYIQKEDAYISPLTHTLHYGLGAFEGVRSYASHDDSSVSIFRLKEHTERLFESAKIINVEINHSMDEVMEAQLGVIEKSGLKDAYIRPLIYLNDERLGLDIVDMKSHLMISCWEWPSYFGAEALESGIDVMVSSFTRQFPNSLMTKGKISGGYVNGVMAHDQAKRNGYQEAILLDTNGFVAEGSGQNIFLIKKGKVMTPELTCCLNGITRRSVMKIAEDLGLEVLERHITRDELYTADEVFFCGTAVEITPIRAIDKIKVGIGKRGEITTQIQQNYLDAVRRKSDKYSDWLSKV</sequence>
<dbReference type="SUPFAM" id="SSF56752">
    <property type="entry name" value="D-aminoacid aminotransferase-like PLP-dependent enzymes"/>
    <property type="match status" value="1"/>
</dbReference>
<protein>
    <recommendedName>
        <fullName evidence="21">Branched-chain-amino-acid aminotransferase</fullName>
        <shortName evidence="21">BCAT</shortName>
        <ecNumber evidence="21">2.6.1.42</ecNumber>
    </recommendedName>
</protein>
<dbReference type="GO" id="GO:0052655">
    <property type="term" value="F:L-valine-2-oxoglutarate transaminase activity"/>
    <property type="evidence" value="ECO:0007669"/>
    <property type="project" value="RHEA"/>
</dbReference>
<keyword evidence="10 20" id="KW-0663">Pyridoxal phosphate</keyword>
<evidence type="ECO:0000256" key="10">
    <source>
        <dbReference type="ARBA" id="ARBA00022898"/>
    </source>
</evidence>
<comment type="catalytic activity">
    <reaction evidence="14 21">
        <text>L-valine + 2-oxoglutarate = 3-methyl-2-oxobutanoate + L-glutamate</text>
        <dbReference type="Rhea" id="RHEA:24813"/>
        <dbReference type="ChEBI" id="CHEBI:11851"/>
        <dbReference type="ChEBI" id="CHEBI:16810"/>
        <dbReference type="ChEBI" id="CHEBI:29985"/>
        <dbReference type="ChEBI" id="CHEBI:57762"/>
        <dbReference type="EC" id="2.6.1.42"/>
    </reaction>
</comment>
<keyword evidence="8 21" id="KW-0028">Amino-acid biosynthesis</keyword>
<dbReference type="EC" id="2.6.1.42" evidence="21"/>
<dbReference type="AlphaFoldDB" id="A0A520MS40"/>
<evidence type="ECO:0000313" key="22">
    <source>
        <dbReference type="EMBL" id="RZO24040.1"/>
    </source>
</evidence>
<evidence type="ECO:0000256" key="8">
    <source>
        <dbReference type="ARBA" id="ARBA00022605"/>
    </source>
</evidence>
<evidence type="ECO:0000256" key="3">
    <source>
        <dbReference type="ARBA" id="ARBA00004824"/>
    </source>
</evidence>
<comment type="cofactor">
    <cofactor evidence="1 20">
        <name>pyridoxal 5'-phosphate</name>
        <dbReference type="ChEBI" id="CHEBI:597326"/>
    </cofactor>
</comment>
<dbReference type="Proteomes" id="UP000320146">
    <property type="component" value="Unassembled WGS sequence"/>
</dbReference>
<evidence type="ECO:0000256" key="2">
    <source>
        <dbReference type="ARBA" id="ARBA00003109"/>
    </source>
</evidence>
<dbReference type="UniPathway" id="UPA00047">
    <property type="reaction ID" value="UER00058"/>
</dbReference>
<evidence type="ECO:0000256" key="15">
    <source>
        <dbReference type="ARBA" id="ARBA00048798"/>
    </source>
</evidence>
<dbReference type="CDD" id="cd01557">
    <property type="entry name" value="BCAT_beta_family"/>
    <property type="match status" value="1"/>
</dbReference>
<evidence type="ECO:0000256" key="21">
    <source>
        <dbReference type="RuleBase" id="RU364094"/>
    </source>
</evidence>
<dbReference type="InterPro" id="IPR050571">
    <property type="entry name" value="Class-IV_PLP-Dep_Aminotrnsfr"/>
</dbReference>
<name>A0A520MS40_9GAMM</name>
<dbReference type="NCBIfam" id="NF005146">
    <property type="entry name" value="PRK06606.1"/>
    <property type="match status" value="1"/>
</dbReference>
<dbReference type="PROSITE" id="PS00770">
    <property type="entry name" value="AA_TRANSFER_CLASS_4"/>
    <property type="match status" value="1"/>
</dbReference>
<organism evidence="22 23">
    <name type="scientific">SAR86 cluster bacterium</name>
    <dbReference type="NCBI Taxonomy" id="2030880"/>
    <lineage>
        <taxon>Bacteria</taxon>
        <taxon>Pseudomonadati</taxon>
        <taxon>Pseudomonadota</taxon>
        <taxon>Gammaproteobacteria</taxon>
        <taxon>SAR86 cluster</taxon>
    </lineage>
</organism>
<comment type="similarity">
    <text evidence="6 19">Belongs to the class-IV pyridoxal-phosphate-dependent aminotransferase family.</text>
</comment>
<evidence type="ECO:0000313" key="23">
    <source>
        <dbReference type="Proteomes" id="UP000320146"/>
    </source>
</evidence>
<dbReference type="GO" id="GO:0009099">
    <property type="term" value="P:L-valine biosynthetic process"/>
    <property type="evidence" value="ECO:0007669"/>
    <property type="project" value="UniProtKB-UniPathway"/>
</dbReference>
<dbReference type="FunFam" id="3.20.10.10:FF:000002">
    <property type="entry name" value="D-alanine aminotransferase"/>
    <property type="match status" value="1"/>
</dbReference>
<reference evidence="22 23" key="1">
    <citation type="submission" date="2019-02" db="EMBL/GenBank/DDBJ databases">
        <title>Prokaryotic population dynamics and viral predation in marine succession experiment using metagenomics: the confinement effect.</title>
        <authorList>
            <person name="Haro-Moreno J.M."/>
            <person name="Rodriguez-Valera F."/>
            <person name="Lopez-Perez M."/>
        </authorList>
    </citation>
    <scope>NUCLEOTIDE SEQUENCE [LARGE SCALE GENOMIC DNA]</scope>
    <source>
        <strain evidence="22">MED-G166</strain>
    </source>
</reference>
<evidence type="ECO:0000256" key="1">
    <source>
        <dbReference type="ARBA" id="ARBA00001933"/>
    </source>
</evidence>
<dbReference type="PANTHER" id="PTHR42743:SF11">
    <property type="entry name" value="AMINODEOXYCHORISMATE LYASE"/>
    <property type="match status" value="1"/>
</dbReference>
<evidence type="ECO:0000256" key="14">
    <source>
        <dbReference type="ARBA" id="ARBA00048212"/>
    </source>
</evidence>
<comment type="pathway">
    <text evidence="4 21">Amino-acid biosynthesis; L-valine biosynthesis; L-valine from pyruvate: step 4/4.</text>
</comment>
<dbReference type="Gene3D" id="3.20.10.10">
    <property type="entry name" value="D-amino Acid Aminotransferase, subunit A, domain 2"/>
    <property type="match status" value="1"/>
</dbReference>
<evidence type="ECO:0000256" key="4">
    <source>
        <dbReference type="ARBA" id="ARBA00004931"/>
    </source>
</evidence>
<evidence type="ECO:0000256" key="7">
    <source>
        <dbReference type="ARBA" id="ARBA00022576"/>
    </source>
</evidence>
<keyword evidence="12 21" id="KW-0100">Branched-chain amino acid biosynthesis</keyword>
<dbReference type="GO" id="GO:0052656">
    <property type="term" value="F:L-isoleucine-2-oxoglutarate transaminase activity"/>
    <property type="evidence" value="ECO:0007669"/>
    <property type="project" value="RHEA"/>
</dbReference>
<comment type="catalytic activity">
    <reaction evidence="15 21">
        <text>L-isoleucine + 2-oxoglutarate = (S)-3-methyl-2-oxopentanoate + L-glutamate</text>
        <dbReference type="Rhea" id="RHEA:24801"/>
        <dbReference type="ChEBI" id="CHEBI:16810"/>
        <dbReference type="ChEBI" id="CHEBI:29985"/>
        <dbReference type="ChEBI" id="CHEBI:35146"/>
        <dbReference type="ChEBI" id="CHEBI:58045"/>
        <dbReference type="EC" id="2.6.1.42"/>
    </reaction>
</comment>
<comment type="pathway">
    <text evidence="5 21">Amino-acid biosynthesis; L-leucine biosynthesis; L-leucine from 3-methyl-2-oxobutanoate: step 4/4.</text>
</comment>
<dbReference type="InterPro" id="IPR001544">
    <property type="entry name" value="Aminotrans_IV"/>
</dbReference>
<proteinExistence type="inferred from homology"/>
<evidence type="ECO:0000256" key="20">
    <source>
        <dbReference type="RuleBase" id="RU004516"/>
    </source>
</evidence>
<dbReference type="GO" id="GO:0008696">
    <property type="term" value="F:4-amino-4-deoxychorismate lyase activity"/>
    <property type="evidence" value="ECO:0007669"/>
    <property type="project" value="UniProtKB-EC"/>
</dbReference>
<evidence type="ECO:0000256" key="18">
    <source>
        <dbReference type="ARBA" id="ARBA00054027"/>
    </source>
</evidence>
<dbReference type="GO" id="GO:0009098">
    <property type="term" value="P:L-leucine biosynthetic process"/>
    <property type="evidence" value="ECO:0007669"/>
    <property type="project" value="UniProtKB-UniPathway"/>
</dbReference>
<comment type="pathway">
    <text evidence="3 21">Amino-acid biosynthesis; L-isoleucine biosynthesis; L-isoleucine from 2-oxobutanoate: step 4/4.</text>
</comment>
<comment type="caution">
    <text evidence="22">The sequence shown here is derived from an EMBL/GenBank/DDBJ whole genome shotgun (WGS) entry which is preliminary data.</text>
</comment>
<dbReference type="GO" id="GO:0006532">
    <property type="term" value="P:aspartate biosynthetic process"/>
    <property type="evidence" value="ECO:0007669"/>
    <property type="project" value="TreeGrafter"/>
</dbReference>
<comment type="function">
    <text evidence="2 21">Acts on leucine, isoleucine and valine.</text>
</comment>
<evidence type="ECO:0000256" key="9">
    <source>
        <dbReference type="ARBA" id="ARBA00022679"/>
    </source>
</evidence>
<dbReference type="InterPro" id="IPR043132">
    <property type="entry name" value="BCAT-like_C"/>
</dbReference>
<evidence type="ECO:0000256" key="6">
    <source>
        <dbReference type="ARBA" id="ARBA00009320"/>
    </source>
</evidence>
<dbReference type="InterPro" id="IPR005785">
    <property type="entry name" value="B_amino_transI"/>
</dbReference>
<dbReference type="UniPathway" id="UPA00049">
    <property type="reaction ID" value="UER00062"/>
</dbReference>
<comment type="catalytic activity">
    <reaction evidence="16 21">
        <text>L-leucine + 2-oxoglutarate = 4-methyl-2-oxopentanoate + L-glutamate</text>
        <dbReference type="Rhea" id="RHEA:18321"/>
        <dbReference type="ChEBI" id="CHEBI:16810"/>
        <dbReference type="ChEBI" id="CHEBI:17865"/>
        <dbReference type="ChEBI" id="CHEBI:29985"/>
        <dbReference type="ChEBI" id="CHEBI:57427"/>
        <dbReference type="EC" id="2.6.1.42"/>
    </reaction>
</comment>
<evidence type="ECO:0000256" key="12">
    <source>
        <dbReference type="ARBA" id="ARBA00023304"/>
    </source>
</evidence>
<keyword evidence="9 21" id="KW-0808">Transferase</keyword>
<dbReference type="UniPathway" id="UPA00048">
    <property type="reaction ID" value="UER00073"/>
</dbReference>
<dbReference type="Pfam" id="PF01063">
    <property type="entry name" value="Aminotran_4"/>
    <property type="match status" value="1"/>
</dbReference>